<dbReference type="EMBL" id="UAUU01000011">
    <property type="protein sequence ID" value="SPZ92091.1"/>
    <property type="molecule type" value="Genomic_DNA"/>
</dbReference>
<reference evidence="1 2" key="1">
    <citation type="submission" date="2018-06" db="EMBL/GenBank/DDBJ databases">
        <authorList>
            <consortium name="Pathogen Informatics"/>
            <person name="Doyle S."/>
        </authorList>
    </citation>
    <scope>NUCLEOTIDE SEQUENCE [LARGE SCALE GENOMIC DNA]</scope>
    <source>
        <strain evidence="1 2">NCTC11343</strain>
    </source>
</reference>
<evidence type="ECO:0000313" key="2">
    <source>
        <dbReference type="Proteomes" id="UP000251241"/>
    </source>
</evidence>
<dbReference type="RefSeq" id="WP_112375676.1">
    <property type="nucleotide sequence ID" value="NZ_CP069793.1"/>
</dbReference>
<organism evidence="1 2">
    <name type="scientific">Sphingobacterium multivorum</name>
    <dbReference type="NCBI Taxonomy" id="28454"/>
    <lineage>
        <taxon>Bacteria</taxon>
        <taxon>Pseudomonadati</taxon>
        <taxon>Bacteroidota</taxon>
        <taxon>Sphingobacteriia</taxon>
        <taxon>Sphingobacteriales</taxon>
        <taxon>Sphingobacteriaceae</taxon>
        <taxon>Sphingobacterium</taxon>
    </lineage>
</organism>
<gene>
    <name evidence="1" type="ORF">NCTC11343_04145</name>
</gene>
<name>A0A2X2JJ94_SPHMU</name>
<sequence>MKTTNKNNIGVLTYKKFDENVLSNSSFDIKQLFKIILHDKDFIRFEIFDKNKNLLLTTNPCDDASNVVIIHSAKVYRDEEIKWTNFNAYRTPMYIYGKKIKWKVNHRVFKTKKSAVDFAGFTNRNIAAIIEKFIDRD</sequence>
<accession>A0A2X2JJ94</accession>
<protein>
    <submittedName>
        <fullName evidence="1">Uncharacterized protein</fullName>
    </submittedName>
</protein>
<evidence type="ECO:0000313" key="1">
    <source>
        <dbReference type="EMBL" id="SPZ92091.1"/>
    </source>
</evidence>
<dbReference type="AlphaFoldDB" id="A0A2X2JJ94"/>
<dbReference type="GeneID" id="97182094"/>
<dbReference type="Proteomes" id="UP000251241">
    <property type="component" value="Unassembled WGS sequence"/>
</dbReference>
<proteinExistence type="predicted"/>